<sequence length="302" mass="32635">MPISPSQFAINPLQWVATDDGWINPGLAPALPDRLARIAAAGFTAIQSEVPSGSSVAEYAHALEVAGIRPGPGYVGLPWEEQSADRAQYLERARVLAANNIELGNGLLFLAMGMQRDAPRVAHPAVGHDHNPARLERVRDYLSEAAEIITAEGAVAALHPHIGTWVETADDARFVLDTVDEKILKFGPDAGHFAWTGIDPALIIAEYRTRVAGIHIKDYRLDVALRSRTEDIDYRSTVRAGIWTEPGAGDADIPGILASAGDDFTGWVVVEVDRGTTEAPEDSVDLCGRWFTSHFGLENASR</sequence>
<reference evidence="3 4" key="1">
    <citation type="submission" date="2024-09" db="EMBL/GenBank/DDBJ databases">
        <authorList>
            <person name="Sun Q."/>
            <person name="Mori K."/>
        </authorList>
    </citation>
    <scope>NUCLEOTIDE SEQUENCE [LARGE SCALE GENOMIC DNA]</scope>
    <source>
        <strain evidence="3 4">JCM 1334</strain>
    </source>
</reference>
<dbReference type="Pfam" id="PF01261">
    <property type="entry name" value="AP_endonuc_2"/>
    <property type="match status" value="1"/>
</dbReference>
<keyword evidence="4" id="KW-1185">Reference proteome</keyword>
<dbReference type="Proteomes" id="UP001589702">
    <property type="component" value="Unassembled WGS sequence"/>
</dbReference>
<dbReference type="Gene3D" id="3.20.20.150">
    <property type="entry name" value="Divalent-metal-dependent TIM barrel enzymes"/>
    <property type="match status" value="1"/>
</dbReference>
<evidence type="ECO:0000256" key="1">
    <source>
        <dbReference type="ARBA" id="ARBA00023277"/>
    </source>
</evidence>
<evidence type="ECO:0000313" key="4">
    <source>
        <dbReference type="Proteomes" id="UP001589702"/>
    </source>
</evidence>
<dbReference type="InterPro" id="IPR036237">
    <property type="entry name" value="Xyl_isomerase-like_sf"/>
</dbReference>
<evidence type="ECO:0000313" key="3">
    <source>
        <dbReference type="EMBL" id="MFB9820294.1"/>
    </source>
</evidence>
<gene>
    <name evidence="3" type="ORF">ACFFP1_12400</name>
</gene>
<proteinExistence type="predicted"/>
<dbReference type="InterPro" id="IPR013022">
    <property type="entry name" value="Xyl_isomerase-like_TIM-brl"/>
</dbReference>
<dbReference type="RefSeq" id="WP_234754851.1">
    <property type="nucleotide sequence ID" value="NZ_BAAAWN010000001.1"/>
</dbReference>
<dbReference type="PANTHER" id="PTHR12110:SF41">
    <property type="entry name" value="INOSOSE DEHYDRATASE"/>
    <property type="match status" value="1"/>
</dbReference>
<keyword evidence="1" id="KW-0119">Carbohydrate metabolism</keyword>
<dbReference type="SUPFAM" id="SSF51658">
    <property type="entry name" value="Xylose isomerase-like"/>
    <property type="match status" value="1"/>
</dbReference>
<dbReference type="InterPro" id="IPR050312">
    <property type="entry name" value="IolE/XylAMocC-like"/>
</dbReference>
<evidence type="ECO:0000259" key="2">
    <source>
        <dbReference type="Pfam" id="PF01261"/>
    </source>
</evidence>
<name>A0ABV5Y145_ARTRM</name>
<keyword evidence="3" id="KW-0413">Isomerase</keyword>
<organism evidence="3 4">
    <name type="scientific">Arthrobacter ramosus</name>
    <dbReference type="NCBI Taxonomy" id="1672"/>
    <lineage>
        <taxon>Bacteria</taxon>
        <taxon>Bacillati</taxon>
        <taxon>Actinomycetota</taxon>
        <taxon>Actinomycetes</taxon>
        <taxon>Micrococcales</taxon>
        <taxon>Micrococcaceae</taxon>
        <taxon>Arthrobacter</taxon>
    </lineage>
</organism>
<dbReference type="PANTHER" id="PTHR12110">
    <property type="entry name" value="HYDROXYPYRUVATE ISOMERASE"/>
    <property type="match status" value="1"/>
</dbReference>
<dbReference type="GO" id="GO:0016853">
    <property type="term" value="F:isomerase activity"/>
    <property type="evidence" value="ECO:0007669"/>
    <property type="project" value="UniProtKB-KW"/>
</dbReference>
<dbReference type="EMBL" id="JBHMBC010000018">
    <property type="protein sequence ID" value="MFB9820294.1"/>
    <property type="molecule type" value="Genomic_DNA"/>
</dbReference>
<accession>A0ABV5Y145</accession>
<comment type="caution">
    <text evidence="3">The sequence shown here is derived from an EMBL/GenBank/DDBJ whole genome shotgun (WGS) entry which is preliminary data.</text>
</comment>
<protein>
    <submittedName>
        <fullName evidence="3">Sugar phosphate isomerase/epimerase family protein</fullName>
    </submittedName>
</protein>
<feature type="domain" description="Xylose isomerase-like TIM barrel" evidence="2">
    <location>
        <begin position="36"/>
        <end position="279"/>
    </location>
</feature>